<dbReference type="RefSeq" id="WP_145204667.1">
    <property type="nucleotide sequence ID" value="NZ_CP036267.1"/>
</dbReference>
<proteinExistence type="predicted"/>
<accession>A0A517QUP4</accession>
<sequence>MNGFDKQANPTGVPFRGTGKATDFRDVQDYQEDPNVSGYVTEFSKENPLTSVLSVFGFGLIVGAGVAATVISSREKQMSNHHAFGDFSNMLGDSMAKVVPEKMRGAFHRS</sequence>
<dbReference type="Proteomes" id="UP000315724">
    <property type="component" value="Chromosome"/>
</dbReference>
<keyword evidence="2" id="KW-0812">Transmembrane</keyword>
<protein>
    <submittedName>
        <fullName evidence="3">Uncharacterized protein</fullName>
    </submittedName>
</protein>
<evidence type="ECO:0000313" key="3">
    <source>
        <dbReference type="EMBL" id="QDT35307.1"/>
    </source>
</evidence>
<gene>
    <name evidence="3" type="ORF">Mal48_45830</name>
</gene>
<keyword evidence="2" id="KW-1133">Transmembrane helix</keyword>
<name>A0A517QUP4_9PLAN</name>
<feature type="transmembrane region" description="Helical" evidence="2">
    <location>
        <begin position="49"/>
        <end position="71"/>
    </location>
</feature>
<evidence type="ECO:0000256" key="2">
    <source>
        <dbReference type="SAM" id="Phobius"/>
    </source>
</evidence>
<reference evidence="3 4" key="1">
    <citation type="submission" date="2019-02" db="EMBL/GenBank/DDBJ databases">
        <title>Deep-cultivation of Planctomycetes and their phenomic and genomic characterization uncovers novel biology.</title>
        <authorList>
            <person name="Wiegand S."/>
            <person name="Jogler M."/>
            <person name="Boedeker C."/>
            <person name="Pinto D."/>
            <person name="Vollmers J."/>
            <person name="Rivas-Marin E."/>
            <person name="Kohn T."/>
            <person name="Peeters S.H."/>
            <person name="Heuer A."/>
            <person name="Rast P."/>
            <person name="Oberbeckmann S."/>
            <person name="Bunk B."/>
            <person name="Jeske O."/>
            <person name="Meyerdierks A."/>
            <person name="Storesund J.E."/>
            <person name="Kallscheuer N."/>
            <person name="Luecker S."/>
            <person name="Lage O.M."/>
            <person name="Pohl T."/>
            <person name="Merkel B.J."/>
            <person name="Hornburger P."/>
            <person name="Mueller R.-W."/>
            <person name="Bruemmer F."/>
            <person name="Labrenz M."/>
            <person name="Spormann A.M."/>
            <person name="Op den Camp H."/>
            <person name="Overmann J."/>
            <person name="Amann R."/>
            <person name="Jetten M.S.M."/>
            <person name="Mascher T."/>
            <person name="Medema M.H."/>
            <person name="Devos D.P."/>
            <person name="Kaster A.-K."/>
            <person name="Ovreas L."/>
            <person name="Rohde M."/>
            <person name="Galperin M.Y."/>
            <person name="Jogler C."/>
        </authorList>
    </citation>
    <scope>NUCLEOTIDE SEQUENCE [LARGE SCALE GENOMIC DNA]</scope>
    <source>
        <strain evidence="3 4">Mal48</strain>
    </source>
</reference>
<evidence type="ECO:0000256" key="1">
    <source>
        <dbReference type="SAM" id="MobiDB-lite"/>
    </source>
</evidence>
<evidence type="ECO:0000313" key="4">
    <source>
        <dbReference type="Proteomes" id="UP000315724"/>
    </source>
</evidence>
<keyword evidence="2" id="KW-0472">Membrane</keyword>
<dbReference type="AlphaFoldDB" id="A0A517QUP4"/>
<feature type="region of interest" description="Disordered" evidence="1">
    <location>
        <begin position="1"/>
        <end position="27"/>
    </location>
</feature>
<organism evidence="3 4">
    <name type="scientific">Thalassoglobus polymorphus</name>
    <dbReference type="NCBI Taxonomy" id="2527994"/>
    <lineage>
        <taxon>Bacteria</taxon>
        <taxon>Pseudomonadati</taxon>
        <taxon>Planctomycetota</taxon>
        <taxon>Planctomycetia</taxon>
        <taxon>Planctomycetales</taxon>
        <taxon>Planctomycetaceae</taxon>
        <taxon>Thalassoglobus</taxon>
    </lineage>
</organism>
<keyword evidence="4" id="KW-1185">Reference proteome</keyword>
<dbReference type="EMBL" id="CP036267">
    <property type="protein sequence ID" value="QDT35307.1"/>
    <property type="molecule type" value="Genomic_DNA"/>
</dbReference>
<dbReference type="KEGG" id="tpol:Mal48_45830"/>